<evidence type="ECO:0000313" key="4">
    <source>
        <dbReference type="Proteomes" id="UP000020735"/>
    </source>
</evidence>
<organism evidence="2 4">
    <name type="scientific">Acinetobacter baumannii 99063</name>
    <dbReference type="NCBI Taxonomy" id="1310630"/>
    <lineage>
        <taxon>Bacteria</taxon>
        <taxon>Pseudomonadati</taxon>
        <taxon>Pseudomonadota</taxon>
        <taxon>Gammaproteobacteria</taxon>
        <taxon>Moraxellales</taxon>
        <taxon>Moraxellaceae</taxon>
        <taxon>Acinetobacter</taxon>
        <taxon>Acinetobacter calcoaceticus/baumannii complex</taxon>
    </lineage>
</organism>
<name>A0A009R6F7_ACIBA</name>
<evidence type="ECO:0000313" key="2">
    <source>
        <dbReference type="EMBL" id="EXC35610.1"/>
    </source>
</evidence>
<accession>A0A009R6F7</accession>
<dbReference type="Proteomes" id="UP000020735">
    <property type="component" value="Unassembled WGS sequence"/>
</dbReference>
<protein>
    <submittedName>
        <fullName evidence="2">Uncharacterized protein</fullName>
    </submittedName>
</protein>
<dbReference type="EMBL" id="JEXJ01000389">
    <property type="protein sequence ID" value="EXC35610.1"/>
    <property type="molecule type" value="Genomic_DNA"/>
</dbReference>
<evidence type="ECO:0000313" key="1">
    <source>
        <dbReference type="EMBL" id="EXC34543.1"/>
    </source>
</evidence>
<dbReference type="EMBL" id="JEXJ01000369">
    <property type="protein sequence ID" value="EXC35760.1"/>
    <property type="molecule type" value="Genomic_DNA"/>
</dbReference>
<proteinExistence type="predicted"/>
<gene>
    <name evidence="3" type="ORF">J529_4658</name>
    <name evidence="2" type="ORF">J529_4691</name>
    <name evidence="1" type="ORF">J529_4741</name>
</gene>
<evidence type="ECO:0000313" key="3">
    <source>
        <dbReference type="EMBL" id="EXC35760.1"/>
    </source>
</evidence>
<sequence>MLIWDLYKNPFHLKITYIYFLEVLNFGFEVFSKTTTLPVPNPRKK</sequence>
<reference evidence="2 4" key="1">
    <citation type="submission" date="2014-02" db="EMBL/GenBank/DDBJ databases">
        <title>Comparative genomics and transcriptomics to identify genetic mechanisms underlying the emergence of carbapenem resistant Acinetobacter baumannii (CRAb).</title>
        <authorList>
            <person name="Harris A.D."/>
            <person name="Johnson K.J."/>
            <person name="George J."/>
            <person name="Shefchek K."/>
            <person name="Daugherty S.C."/>
            <person name="Parankush S."/>
            <person name="Sadzewicz L."/>
            <person name="Tallon L."/>
            <person name="Sengamalay N."/>
            <person name="Hazen T.H."/>
            <person name="Rasko D.A."/>
        </authorList>
    </citation>
    <scope>NUCLEOTIDE SEQUENCE [LARGE SCALE GENOMIC DNA]</scope>
    <source>
        <strain evidence="2 4">99063</strain>
    </source>
</reference>
<dbReference type="AlphaFoldDB" id="A0A009R6F7"/>
<dbReference type="EMBL" id="JEXJ01000426">
    <property type="protein sequence ID" value="EXC34543.1"/>
    <property type="molecule type" value="Genomic_DNA"/>
</dbReference>
<comment type="caution">
    <text evidence="2">The sequence shown here is derived from an EMBL/GenBank/DDBJ whole genome shotgun (WGS) entry which is preliminary data.</text>
</comment>